<dbReference type="InterPro" id="IPR027787">
    <property type="entry name" value="Alpha/beta-hydrolase_catalytic"/>
</dbReference>
<dbReference type="Pfam" id="PF15420">
    <property type="entry name" value="Abhydrolase_9_N"/>
    <property type="match status" value="1"/>
</dbReference>
<dbReference type="InterPro" id="IPR012037">
    <property type="entry name" value="Alpha/beta-hydrolase_fam"/>
</dbReference>
<feature type="transmembrane region" description="Helical" evidence="1">
    <location>
        <begin position="42"/>
        <end position="61"/>
    </location>
</feature>
<reference evidence="4 5" key="1">
    <citation type="submission" date="2020-02" db="EMBL/GenBank/DDBJ databases">
        <title>Genome sequence of strain CCNWXJ40-4.</title>
        <authorList>
            <person name="Gao J."/>
            <person name="Sun J."/>
        </authorList>
    </citation>
    <scope>NUCLEOTIDE SEQUENCE [LARGE SCALE GENOMIC DNA]</scope>
    <source>
        <strain evidence="4 5">CCNWXJ 40-4</strain>
    </source>
</reference>
<dbReference type="AlphaFoldDB" id="A0A6G4WCI6"/>
<evidence type="ECO:0000256" key="1">
    <source>
        <dbReference type="SAM" id="Phobius"/>
    </source>
</evidence>
<dbReference type="Pfam" id="PF10081">
    <property type="entry name" value="Abhydrolase_9"/>
    <property type="match status" value="1"/>
</dbReference>
<evidence type="ECO:0008006" key="6">
    <source>
        <dbReference type="Google" id="ProtNLM"/>
    </source>
</evidence>
<dbReference type="RefSeq" id="WP_165027831.1">
    <property type="nucleotide sequence ID" value="NZ_JAAKZF010000012.1"/>
</dbReference>
<proteinExistence type="predicted"/>
<feature type="transmembrane region" description="Helical" evidence="1">
    <location>
        <begin position="161"/>
        <end position="185"/>
    </location>
</feature>
<feature type="domain" description="Alpha/beta-hydrolase catalytic" evidence="2">
    <location>
        <begin position="253"/>
        <end position="541"/>
    </location>
</feature>
<dbReference type="InterPro" id="IPR027788">
    <property type="entry name" value="Alpha/beta-hydrolase_N_dom"/>
</dbReference>
<feature type="transmembrane region" description="Helical" evidence="1">
    <location>
        <begin position="119"/>
        <end position="140"/>
    </location>
</feature>
<gene>
    <name evidence="4" type="ORF">G6N73_12095</name>
</gene>
<name>A0A6G4WCI6_9HYPH</name>
<keyword evidence="1" id="KW-0472">Membrane</keyword>
<keyword evidence="1" id="KW-1133">Transmembrane helix</keyword>
<comment type="caution">
    <text evidence="4">The sequence shown here is derived from an EMBL/GenBank/DDBJ whole genome shotgun (WGS) entry which is preliminary data.</text>
</comment>
<organism evidence="4 5">
    <name type="scientific">Allomesorhizobium camelthorni</name>
    <dbReference type="NCBI Taxonomy" id="475069"/>
    <lineage>
        <taxon>Bacteria</taxon>
        <taxon>Pseudomonadati</taxon>
        <taxon>Pseudomonadota</taxon>
        <taxon>Alphaproteobacteria</taxon>
        <taxon>Hyphomicrobiales</taxon>
        <taxon>Phyllobacteriaceae</taxon>
        <taxon>Allomesorhizobium</taxon>
    </lineage>
</organism>
<dbReference type="PIRSF" id="PIRSF007542">
    <property type="entry name" value="UCP007542"/>
    <property type="match status" value="1"/>
</dbReference>
<evidence type="ECO:0000313" key="4">
    <source>
        <dbReference type="EMBL" id="NGO51913.1"/>
    </source>
</evidence>
<evidence type="ECO:0000313" key="5">
    <source>
        <dbReference type="Proteomes" id="UP001642900"/>
    </source>
</evidence>
<protein>
    <recommendedName>
        <fullName evidence="6">Alpha/beta-hydrolase family protein</fullName>
    </recommendedName>
</protein>
<feature type="domain" description="Alpha/beta-hydrolase N-terminal" evidence="3">
    <location>
        <begin position="29"/>
        <end position="236"/>
    </location>
</feature>
<accession>A0A6G4WCI6</accession>
<feature type="transmembrane region" description="Helical" evidence="1">
    <location>
        <begin position="81"/>
        <end position="99"/>
    </location>
</feature>
<keyword evidence="5" id="KW-1185">Reference proteome</keyword>
<dbReference type="EMBL" id="JAAKZF010000012">
    <property type="protein sequence ID" value="NGO51913.1"/>
    <property type="molecule type" value="Genomic_DNA"/>
</dbReference>
<keyword evidence="1" id="KW-0812">Transmembrane</keyword>
<sequence>MVRNWIVRFWLSFSTTGLLLGTLFFAASLTPTLLPRNYLTQGVLSGCSLAVGYGIGVFLHWLWQYMELPEPRARIRRNTKLVAALACAVVGIVFLWRATEWQNSVRGVMGMDPVDTAHPLEVGLIALATFVVLIALARLFRLTLVYISEKLNKFVPRRVSYVIGSTVAILLFWSIADGILFRYALRAADSSFRTLDALLEPTTQQPSDPTKTGSAASLVRWDELGRRGREFVATGPTRAELSAFLGRDALEPVRVYVGLQSAETPQERAKLALEELKRTGGFERSVLLVIMPTGTGWIDPAAMDPVEYLHGGDIASVAIQYSYLASWLSLLVEPGYGGEAARALFSEVYGYWTTLPKDSRPRLYLYGLSLGALSSELSTELFEVLGDPYHGALWSGPPFQSSGWRSITNRRNPGSPEWLPRFRDGSFVRFTSQQNALGIPGAKWGPLRIVYLQYASDPITFFDYHSLYREPDWMKAPRGPDVSPELRWYPVVTFLQLALDMAMGTTTPMGYGHVYAPEHHVDAWMEVTGVQGWTPEDVERLKATLAVR</sequence>
<evidence type="ECO:0000259" key="3">
    <source>
        <dbReference type="Pfam" id="PF15420"/>
    </source>
</evidence>
<evidence type="ECO:0000259" key="2">
    <source>
        <dbReference type="Pfam" id="PF10081"/>
    </source>
</evidence>
<dbReference type="Proteomes" id="UP001642900">
    <property type="component" value="Unassembled WGS sequence"/>
</dbReference>